<accession>A0A3E2GUR4</accession>
<keyword evidence="5" id="KW-0067">ATP-binding</keyword>
<evidence type="ECO:0000256" key="3">
    <source>
        <dbReference type="ARBA" id="ARBA00022705"/>
    </source>
</evidence>
<dbReference type="PANTHER" id="PTHR12705">
    <property type="entry name" value="ORIGIN RECOGNITION COMPLEX SUBUNIT 5"/>
    <property type="match status" value="1"/>
</dbReference>
<evidence type="ECO:0000259" key="9">
    <source>
        <dbReference type="Pfam" id="PF21639"/>
    </source>
</evidence>
<dbReference type="GO" id="GO:0003688">
    <property type="term" value="F:DNA replication origin binding"/>
    <property type="evidence" value="ECO:0007669"/>
    <property type="project" value="TreeGrafter"/>
</dbReference>
<feature type="non-terminal residue" evidence="10">
    <location>
        <position position="491"/>
    </location>
</feature>
<dbReference type="GO" id="GO:0005664">
    <property type="term" value="C:nuclear origin of replication recognition complex"/>
    <property type="evidence" value="ECO:0007669"/>
    <property type="project" value="TreeGrafter"/>
</dbReference>
<dbReference type="OMA" id="QLRRWHG"/>
<dbReference type="Gene3D" id="3.40.50.300">
    <property type="entry name" value="P-loop containing nucleotide triphosphate hydrolases"/>
    <property type="match status" value="1"/>
</dbReference>
<evidence type="ECO:0000256" key="1">
    <source>
        <dbReference type="ARBA" id="ARBA00004123"/>
    </source>
</evidence>
<comment type="caution">
    <text evidence="10">The sequence shown here is derived from an EMBL/GenBank/DDBJ whole genome shotgun (WGS) entry which is preliminary data.</text>
</comment>
<evidence type="ECO:0000313" key="10">
    <source>
        <dbReference type="EMBL" id="RFU24767.1"/>
    </source>
</evidence>
<dbReference type="Pfam" id="PF21639">
    <property type="entry name" value="ORC5_lid"/>
    <property type="match status" value="1"/>
</dbReference>
<feature type="domain" description="Origin recognition complex subunit 5 C-terminal" evidence="8">
    <location>
        <begin position="335"/>
        <end position="489"/>
    </location>
</feature>
<dbReference type="AlphaFoldDB" id="A0A3E2GUR4"/>
<dbReference type="PANTHER" id="PTHR12705:SF0">
    <property type="entry name" value="ORIGIN RECOGNITION COMPLEX SUBUNIT 5"/>
    <property type="match status" value="1"/>
</dbReference>
<sequence>MTTLFELPSELILTSLLSQFPCREHQIRSLATLLSIKSAPCKNIVIYGLEATGKSSITKALLEALSSPRSNGINGDSAGELTDIISYAIVNSKECITGRHLLEQALGAVATALQWRGNVGRAESVSQLMAEIGRLLESTEALDKQIEARRRLVLVYDGIDRQRDAPPTLLPALARMGEIIPSITTVFIVTTPRPNFLHFPGAAHIHFTSYTKTELLQIMSIIEPTPQLPGGAKETQEVWSRFCSAAWDSLAKHSGRDLLSFRSVCSRLWPIFIKPILDGRYSPKEFSRLLVANRALFQNEGVLVPGILSDSSGKPVSANTISYPNTKQPGIGAQLPYFSRLLLVAAYLASFNPPRTDQLLFMKAAAAKRRKKGGGTALTTSKPGVSKSRKLSRKLLGPQAFVLERMLAIFHAIRIDADDRMRKGKEAVAGSVDIQMAFATLASLRLLVKVGGVNSIDTLDGGSRWKVAVGWDTVRTIARSVGVEAEDYLAE</sequence>
<dbReference type="STRING" id="5539.A0A3E2GUR4"/>
<dbReference type="InterPro" id="IPR027417">
    <property type="entry name" value="P-loop_NTPase"/>
</dbReference>
<keyword evidence="3" id="KW-0235">DNA replication</keyword>
<keyword evidence="6" id="KW-0539">Nucleus</keyword>
<dbReference type="EMBL" id="NCSJ02000403">
    <property type="protein sequence ID" value="RFU24767.1"/>
    <property type="molecule type" value="Genomic_DNA"/>
</dbReference>
<dbReference type="InterPro" id="IPR048866">
    <property type="entry name" value="ORC5_lid"/>
</dbReference>
<gene>
    <name evidence="10" type="ORF">B7463_g11566</name>
</gene>
<evidence type="ECO:0000256" key="2">
    <source>
        <dbReference type="ARBA" id="ARBA00006269"/>
    </source>
</evidence>
<evidence type="ECO:0000313" key="11">
    <source>
        <dbReference type="Proteomes" id="UP000258309"/>
    </source>
</evidence>
<keyword evidence="4" id="KW-0547">Nucleotide-binding</keyword>
<protein>
    <submittedName>
        <fullName evidence="10">Uncharacterized protein</fullName>
    </submittedName>
</protein>
<dbReference type="Pfam" id="PF14630">
    <property type="entry name" value="ORC5_C"/>
    <property type="match status" value="1"/>
</dbReference>
<organism evidence="10 11">
    <name type="scientific">Scytalidium lignicola</name>
    <name type="common">Hyphomycete</name>
    <dbReference type="NCBI Taxonomy" id="5539"/>
    <lineage>
        <taxon>Eukaryota</taxon>
        <taxon>Fungi</taxon>
        <taxon>Dikarya</taxon>
        <taxon>Ascomycota</taxon>
        <taxon>Pezizomycotina</taxon>
        <taxon>Leotiomycetes</taxon>
        <taxon>Leotiomycetes incertae sedis</taxon>
        <taxon>Scytalidium</taxon>
    </lineage>
</organism>
<feature type="domain" description="Orc1-like AAA ATPase" evidence="7">
    <location>
        <begin position="19"/>
        <end position="179"/>
    </location>
</feature>
<comment type="subcellular location">
    <subcellularLocation>
        <location evidence="1">Nucleus</location>
    </subcellularLocation>
</comment>
<evidence type="ECO:0000256" key="6">
    <source>
        <dbReference type="ARBA" id="ARBA00023242"/>
    </source>
</evidence>
<evidence type="ECO:0000259" key="7">
    <source>
        <dbReference type="Pfam" id="PF13191"/>
    </source>
</evidence>
<dbReference type="OrthoDB" id="365981at2759"/>
<proteinExistence type="inferred from homology"/>
<feature type="domain" description="ORC5 lid" evidence="9">
    <location>
        <begin position="239"/>
        <end position="298"/>
    </location>
</feature>
<evidence type="ECO:0000259" key="8">
    <source>
        <dbReference type="Pfam" id="PF14630"/>
    </source>
</evidence>
<dbReference type="InterPro" id="IPR047088">
    <property type="entry name" value="ORC5_C"/>
</dbReference>
<reference evidence="10 11" key="1">
    <citation type="submission" date="2018-05" db="EMBL/GenBank/DDBJ databases">
        <title>Draft genome sequence of Scytalidium lignicola DSM 105466, a ubiquitous saprotrophic fungus.</title>
        <authorList>
            <person name="Buettner E."/>
            <person name="Gebauer A.M."/>
            <person name="Hofrichter M."/>
            <person name="Liers C."/>
            <person name="Kellner H."/>
        </authorList>
    </citation>
    <scope>NUCLEOTIDE SEQUENCE [LARGE SCALE GENOMIC DNA]</scope>
    <source>
        <strain evidence="10 11">DSM 105466</strain>
    </source>
</reference>
<evidence type="ECO:0000256" key="5">
    <source>
        <dbReference type="ARBA" id="ARBA00022840"/>
    </source>
</evidence>
<dbReference type="InterPro" id="IPR020796">
    <property type="entry name" value="ORC5"/>
</dbReference>
<comment type="similarity">
    <text evidence="2">Belongs to the ORC5 family.</text>
</comment>
<name>A0A3E2GUR4_SCYLI</name>
<dbReference type="Proteomes" id="UP000258309">
    <property type="component" value="Unassembled WGS sequence"/>
</dbReference>
<feature type="non-terminal residue" evidence="10">
    <location>
        <position position="1"/>
    </location>
</feature>
<dbReference type="Pfam" id="PF13191">
    <property type="entry name" value="AAA_16"/>
    <property type="match status" value="1"/>
</dbReference>
<dbReference type="InterPro" id="IPR041664">
    <property type="entry name" value="AAA_16"/>
</dbReference>
<evidence type="ECO:0000256" key="4">
    <source>
        <dbReference type="ARBA" id="ARBA00022741"/>
    </source>
</evidence>
<dbReference type="GO" id="GO:0006270">
    <property type="term" value="P:DNA replication initiation"/>
    <property type="evidence" value="ECO:0007669"/>
    <property type="project" value="TreeGrafter"/>
</dbReference>
<dbReference type="SUPFAM" id="SSF52540">
    <property type="entry name" value="P-loop containing nucleoside triphosphate hydrolases"/>
    <property type="match status" value="1"/>
</dbReference>
<keyword evidence="11" id="KW-1185">Reference proteome</keyword>